<dbReference type="InterPro" id="IPR024041">
    <property type="entry name" value="NH4_transpt_AmtB-like_dom"/>
</dbReference>
<proteinExistence type="inferred from homology"/>
<dbReference type="PANTHER" id="PTHR43029:SF15">
    <property type="entry name" value="AMMONIUM TRANSPORTER"/>
    <property type="match status" value="1"/>
</dbReference>
<evidence type="ECO:0000256" key="3">
    <source>
        <dbReference type="ARBA" id="ARBA00022692"/>
    </source>
</evidence>
<dbReference type="InterPro" id="IPR029020">
    <property type="entry name" value="Ammonium/urea_transptr"/>
</dbReference>
<organism evidence="8 9">
    <name type="scientific">Tuber melanosporum (strain Mel28)</name>
    <name type="common">Perigord black truffle</name>
    <dbReference type="NCBI Taxonomy" id="656061"/>
    <lineage>
        <taxon>Eukaryota</taxon>
        <taxon>Fungi</taxon>
        <taxon>Dikarya</taxon>
        <taxon>Ascomycota</taxon>
        <taxon>Pezizomycotina</taxon>
        <taxon>Pezizomycetes</taxon>
        <taxon>Pezizales</taxon>
        <taxon>Tuberaceae</taxon>
        <taxon>Tuber</taxon>
    </lineage>
</organism>
<evidence type="ECO:0000256" key="6">
    <source>
        <dbReference type="SAM" id="Phobius"/>
    </source>
</evidence>
<comment type="subcellular location">
    <subcellularLocation>
        <location evidence="1">Membrane</location>
        <topology evidence="1">Multi-pass membrane protein</topology>
    </subcellularLocation>
</comment>
<dbReference type="EMBL" id="FN430327">
    <property type="protein sequence ID" value="CAZ84357.1"/>
    <property type="molecule type" value="Genomic_DNA"/>
</dbReference>
<comment type="similarity">
    <text evidence="2">Belongs to the ammonia transporter channel (TC 1.A.11.2) family.</text>
</comment>
<dbReference type="OMA" id="QWIFWGY"/>
<feature type="transmembrane region" description="Helical" evidence="6">
    <location>
        <begin position="32"/>
        <end position="52"/>
    </location>
</feature>
<feature type="transmembrane region" description="Helical" evidence="6">
    <location>
        <begin position="229"/>
        <end position="248"/>
    </location>
</feature>
<dbReference type="Gene3D" id="1.10.3430.10">
    <property type="entry name" value="Ammonium transporter AmtB like domains"/>
    <property type="match status" value="1"/>
</dbReference>
<dbReference type="PANTHER" id="PTHR43029">
    <property type="entry name" value="AMMONIUM TRANSPORTER MEP2"/>
    <property type="match status" value="1"/>
</dbReference>
<feature type="transmembrane region" description="Helical" evidence="6">
    <location>
        <begin position="171"/>
        <end position="191"/>
    </location>
</feature>
<evidence type="ECO:0000256" key="1">
    <source>
        <dbReference type="ARBA" id="ARBA00004141"/>
    </source>
</evidence>
<name>D5GIL4_TUBMM</name>
<feature type="transmembrane region" description="Helical" evidence="6">
    <location>
        <begin position="320"/>
        <end position="341"/>
    </location>
</feature>
<dbReference type="AlphaFoldDB" id="D5GIL4"/>
<keyword evidence="3 6" id="KW-0812">Transmembrane</keyword>
<evidence type="ECO:0000256" key="2">
    <source>
        <dbReference type="ARBA" id="ARBA00005887"/>
    </source>
</evidence>
<keyword evidence="9" id="KW-1185">Reference proteome</keyword>
<sequence length="380" mass="40263">MDYGIACTVVVWPIIPGIGFLYAGLARKHASLGLLWQSFSVSAVISFQWLVIFPGGFAEISTDKSGGGLGIHLPTPEPGEGDLIVVFFCVVTVQIMIGGALEGGSLLPSLLFGFAWANAVHRYCPLACVMDYAGEGPVHVASGFSALTYALVLGKRQGYQRKEHRQTLDNVAMVFLGTWFGWLCFNGGGALNATIRPILLTCDPSCGIIGWVTAGYFRKKEKFSVAGACEGAIAGLVGITPAAGYVAVWFAASIAFITAVLYGIGGAVGAFLVFLPGILASESGNIPHPPFLTPGDFWLIYLRGHLGLFDGNGVQVAKQLVDILAIASYSFSVSAIILLAMNHLPGLQLRPFGEAELRGLDKHEFAGTKRRTSGDMRGTD</sequence>
<dbReference type="eggNOG" id="KOG0682">
    <property type="taxonomic scope" value="Eukaryota"/>
</dbReference>
<feature type="transmembrane region" description="Helical" evidence="6">
    <location>
        <begin position="83"/>
        <end position="101"/>
    </location>
</feature>
<dbReference type="InterPro" id="IPR001905">
    <property type="entry name" value="Ammonium_transpt"/>
</dbReference>
<dbReference type="GO" id="GO:0008519">
    <property type="term" value="F:ammonium channel activity"/>
    <property type="evidence" value="ECO:0007669"/>
    <property type="project" value="InterPro"/>
</dbReference>
<dbReference type="InParanoid" id="D5GIL4"/>
<dbReference type="Pfam" id="PF00909">
    <property type="entry name" value="Ammonium_transp"/>
    <property type="match status" value="1"/>
</dbReference>
<accession>D5GIL4</accession>
<dbReference type="KEGG" id="tml:GSTUM_00008550001"/>
<keyword evidence="5 6" id="KW-0472">Membrane</keyword>
<dbReference type="RefSeq" id="XP_002840166.1">
    <property type="nucleotide sequence ID" value="XM_002840120.1"/>
</dbReference>
<dbReference type="HOGENOM" id="CLU_000445_33_0_1"/>
<dbReference type="Proteomes" id="UP000006911">
    <property type="component" value="Unassembled WGS sequence"/>
</dbReference>
<dbReference type="GeneID" id="9183291"/>
<gene>
    <name evidence="8" type="ORF">GSTUM_00008550001</name>
</gene>
<dbReference type="GO" id="GO:0005886">
    <property type="term" value="C:plasma membrane"/>
    <property type="evidence" value="ECO:0007669"/>
    <property type="project" value="TreeGrafter"/>
</dbReference>
<dbReference type="SUPFAM" id="SSF111352">
    <property type="entry name" value="Ammonium transporter"/>
    <property type="match status" value="1"/>
</dbReference>
<evidence type="ECO:0000256" key="5">
    <source>
        <dbReference type="ARBA" id="ARBA00023136"/>
    </source>
</evidence>
<evidence type="ECO:0000256" key="4">
    <source>
        <dbReference type="ARBA" id="ARBA00022989"/>
    </source>
</evidence>
<feature type="domain" description="Ammonium transporter AmtB-like" evidence="7">
    <location>
        <begin position="5"/>
        <end position="367"/>
    </location>
</feature>
<reference evidence="8 9" key="1">
    <citation type="journal article" date="2010" name="Nature">
        <title>Perigord black truffle genome uncovers evolutionary origins and mechanisms of symbiosis.</title>
        <authorList>
            <person name="Martin F."/>
            <person name="Kohler A."/>
            <person name="Murat C."/>
            <person name="Balestrini R."/>
            <person name="Coutinho P.M."/>
            <person name="Jaillon O."/>
            <person name="Montanini B."/>
            <person name="Morin E."/>
            <person name="Noel B."/>
            <person name="Percudani R."/>
            <person name="Porcel B."/>
            <person name="Rubini A."/>
            <person name="Amicucci A."/>
            <person name="Amselem J."/>
            <person name="Anthouard V."/>
            <person name="Arcioni S."/>
            <person name="Artiguenave F."/>
            <person name="Aury J.M."/>
            <person name="Ballario P."/>
            <person name="Bolchi A."/>
            <person name="Brenna A."/>
            <person name="Brun A."/>
            <person name="Buee M."/>
            <person name="Cantarel B."/>
            <person name="Chevalier G."/>
            <person name="Couloux A."/>
            <person name="Da Silva C."/>
            <person name="Denoeud F."/>
            <person name="Duplessis S."/>
            <person name="Ghignone S."/>
            <person name="Hilselberger B."/>
            <person name="Iotti M."/>
            <person name="Marcais B."/>
            <person name="Mello A."/>
            <person name="Miranda M."/>
            <person name="Pacioni G."/>
            <person name="Quesneville H."/>
            <person name="Riccioni C."/>
            <person name="Ruotolo R."/>
            <person name="Splivallo R."/>
            <person name="Stocchi V."/>
            <person name="Tisserant E."/>
            <person name="Viscomi A.R."/>
            <person name="Zambonelli A."/>
            <person name="Zampieri E."/>
            <person name="Henrissat B."/>
            <person name="Lebrun M.H."/>
            <person name="Paolocci F."/>
            <person name="Bonfante P."/>
            <person name="Ottonello S."/>
            <person name="Wincker P."/>
        </authorList>
    </citation>
    <scope>NUCLEOTIDE SEQUENCE [LARGE SCALE GENOMIC DNA]</scope>
    <source>
        <strain evidence="8 9">Mel28</strain>
    </source>
</reference>
<evidence type="ECO:0000313" key="9">
    <source>
        <dbReference type="Proteomes" id="UP000006911"/>
    </source>
</evidence>
<protein>
    <submittedName>
        <fullName evidence="8">(Perigord truffle) hypothetical protein</fullName>
    </submittedName>
</protein>
<evidence type="ECO:0000259" key="7">
    <source>
        <dbReference type="Pfam" id="PF00909"/>
    </source>
</evidence>
<dbReference type="STRING" id="656061.D5GIL4"/>
<evidence type="ECO:0000313" key="8">
    <source>
        <dbReference type="EMBL" id="CAZ84357.1"/>
    </source>
</evidence>
<keyword evidence="4 6" id="KW-1133">Transmembrane helix</keyword>
<feature type="transmembrane region" description="Helical" evidence="6">
    <location>
        <begin position="254"/>
        <end position="279"/>
    </location>
</feature>
<feature type="transmembrane region" description="Helical" evidence="6">
    <location>
        <begin position="6"/>
        <end position="25"/>
    </location>
</feature>